<dbReference type="Pfam" id="PF00756">
    <property type="entry name" value="Esterase"/>
    <property type="match status" value="1"/>
</dbReference>
<evidence type="ECO:0000313" key="2">
    <source>
        <dbReference type="Proteomes" id="UP001235343"/>
    </source>
</evidence>
<dbReference type="RefSeq" id="WP_285934250.1">
    <property type="nucleotide sequence ID" value="NZ_JASTZU010000063.1"/>
</dbReference>
<dbReference type="InterPro" id="IPR029058">
    <property type="entry name" value="AB_hydrolase_fold"/>
</dbReference>
<keyword evidence="1" id="KW-0378">Hydrolase</keyword>
<dbReference type="InterPro" id="IPR050583">
    <property type="entry name" value="Mycobacterial_A85_antigen"/>
</dbReference>
<organism evidence="1 2">
    <name type="scientific">Aquibacillus rhizosphaerae</name>
    <dbReference type="NCBI Taxonomy" id="3051431"/>
    <lineage>
        <taxon>Bacteria</taxon>
        <taxon>Bacillati</taxon>
        <taxon>Bacillota</taxon>
        <taxon>Bacilli</taxon>
        <taxon>Bacillales</taxon>
        <taxon>Bacillaceae</taxon>
        <taxon>Aquibacillus</taxon>
    </lineage>
</organism>
<name>A0ABT7LAS1_9BACI</name>
<comment type="caution">
    <text evidence="1">The sequence shown here is derived from an EMBL/GenBank/DDBJ whole genome shotgun (WGS) entry which is preliminary data.</text>
</comment>
<protein>
    <submittedName>
        <fullName evidence="1">Alpha/beta hydrolase-fold protein</fullName>
    </submittedName>
</protein>
<dbReference type="PANTHER" id="PTHR48098:SF3">
    <property type="entry name" value="IRON(III) ENTEROBACTIN ESTERASE"/>
    <property type="match status" value="1"/>
</dbReference>
<dbReference type="InterPro" id="IPR000801">
    <property type="entry name" value="Esterase-like"/>
</dbReference>
<dbReference type="EMBL" id="JASTZU010000063">
    <property type="protein sequence ID" value="MDL4842958.1"/>
    <property type="molecule type" value="Genomic_DNA"/>
</dbReference>
<dbReference type="Proteomes" id="UP001235343">
    <property type="component" value="Unassembled WGS sequence"/>
</dbReference>
<dbReference type="PANTHER" id="PTHR48098">
    <property type="entry name" value="ENTEROCHELIN ESTERASE-RELATED"/>
    <property type="match status" value="1"/>
</dbReference>
<gene>
    <name evidence="1" type="ORF">QQS35_21195</name>
</gene>
<sequence>MGRKGKMVENEINSSYLNEKMIITWYLPEAFTPLSSYHVCIMQDGKDYFQLGKIATLSDQLHGDGEIDNTVFVGIHYRDRYDRYEKYHPNGAQNSAYIQFLIRELVPFLDGELPTYQVGGSRALMGDSLAGTLALMTATKYPNTFGKVIMQSPYVNQTVLDAVRSAGNLDAISFYHSIGTLETAVNTTNDGELNFINPNRELNEAFQQKQSDYIYREFDGDHTWKYWQRELPDVLKMMFGWD</sequence>
<dbReference type="Gene3D" id="3.40.50.1820">
    <property type="entry name" value="alpha/beta hydrolase"/>
    <property type="match status" value="1"/>
</dbReference>
<accession>A0ABT7LAS1</accession>
<reference evidence="1 2" key="1">
    <citation type="submission" date="2023-06" db="EMBL/GenBank/DDBJ databases">
        <title>Aquibacillus rhizosphaerae LR5S19.</title>
        <authorList>
            <person name="Sun J.-Q."/>
        </authorList>
    </citation>
    <scope>NUCLEOTIDE SEQUENCE [LARGE SCALE GENOMIC DNA]</scope>
    <source>
        <strain evidence="1 2">LR5S19</strain>
    </source>
</reference>
<proteinExistence type="predicted"/>
<keyword evidence="2" id="KW-1185">Reference proteome</keyword>
<dbReference type="SUPFAM" id="SSF53474">
    <property type="entry name" value="alpha/beta-Hydrolases"/>
    <property type="match status" value="1"/>
</dbReference>
<evidence type="ECO:0000313" key="1">
    <source>
        <dbReference type="EMBL" id="MDL4842958.1"/>
    </source>
</evidence>
<dbReference type="GO" id="GO:0016787">
    <property type="term" value="F:hydrolase activity"/>
    <property type="evidence" value="ECO:0007669"/>
    <property type="project" value="UniProtKB-KW"/>
</dbReference>